<dbReference type="Proteomes" id="UP000887566">
    <property type="component" value="Unplaced"/>
</dbReference>
<proteinExistence type="predicted"/>
<dbReference type="AlphaFoldDB" id="A0A914VI61"/>
<feature type="region of interest" description="Disordered" evidence="1">
    <location>
        <begin position="107"/>
        <end position="143"/>
    </location>
</feature>
<dbReference type="WBParaSite" id="PSAMB.scaffold2003size26100.g15913.t1">
    <property type="protein sequence ID" value="PSAMB.scaffold2003size26100.g15913.t1"/>
    <property type="gene ID" value="PSAMB.scaffold2003size26100.g15913"/>
</dbReference>
<reference evidence="3" key="1">
    <citation type="submission" date="2022-11" db="UniProtKB">
        <authorList>
            <consortium name="WormBaseParasite"/>
        </authorList>
    </citation>
    <scope>IDENTIFICATION</scope>
</reference>
<sequence>MVSSKKCFFESLDIGLEKGWTSSGLSTAGLRVSSHRLNKITLVVSGASTAIPSSRRRRLSLFTTSLQLRAATASSKRSLIAGIPIGRERRPLPTTFGATAAAAAVRAAPAQSRQSYAPTTGQPESRWRVGSRHGALTSVAETA</sequence>
<evidence type="ECO:0000313" key="2">
    <source>
        <dbReference type="Proteomes" id="UP000887566"/>
    </source>
</evidence>
<keyword evidence="2" id="KW-1185">Reference proteome</keyword>
<organism evidence="2 3">
    <name type="scientific">Plectus sambesii</name>
    <dbReference type="NCBI Taxonomy" id="2011161"/>
    <lineage>
        <taxon>Eukaryota</taxon>
        <taxon>Metazoa</taxon>
        <taxon>Ecdysozoa</taxon>
        <taxon>Nematoda</taxon>
        <taxon>Chromadorea</taxon>
        <taxon>Plectida</taxon>
        <taxon>Plectina</taxon>
        <taxon>Plectoidea</taxon>
        <taxon>Plectidae</taxon>
        <taxon>Plectus</taxon>
    </lineage>
</organism>
<evidence type="ECO:0000313" key="3">
    <source>
        <dbReference type="WBParaSite" id="PSAMB.scaffold2003size26100.g15913.t1"/>
    </source>
</evidence>
<name>A0A914VI61_9BILA</name>
<protein>
    <submittedName>
        <fullName evidence="3">Uncharacterized protein</fullName>
    </submittedName>
</protein>
<evidence type="ECO:0000256" key="1">
    <source>
        <dbReference type="SAM" id="MobiDB-lite"/>
    </source>
</evidence>
<accession>A0A914VI61</accession>
<feature type="compositionally biased region" description="Polar residues" evidence="1">
    <location>
        <begin position="111"/>
        <end position="123"/>
    </location>
</feature>